<proteinExistence type="predicted"/>
<reference evidence="1 2" key="1">
    <citation type="journal article" date="2017" name="Gigascience">
        <title>Genome sequence of the small brown planthopper, Laodelphax striatellus.</title>
        <authorList>
            <person name="Zhu J."/>
            <person name="Jiang F."/>
            <person name="Wang X."/>
            <person name="Yang P."/>
            <person name="Bao Y."/>
            <person name="Zhao W."/>
            <person name="Wang W."/>
            <person name="Lu H."/>
            <person name="Wang Q."/>
            <person name="Cui N."/>
            <person name="Li J."/>
            <person name="Chen X."/>
            <person name="Luo L."/>
            <person name="Yu J."/>
            <person name="Kang L."/>
            <person name="Cui F."/>
        </authorList>
    </citation>
    <scope>NUCLEOTIDE SEQUENCE [LARGE SCALE GENOMIC DNA]</scope>
    <source>
        <strain evidence="1">Lst14</strain>
    </source>
</reference>
<evidence type="ECO:0000313" key="1">
    <source>
        <dbReference type="EMBL" id="RZF45316.1"/>
    </source>
</evidence>
<organism evidence="1 2">
    <name type="scientific">Laodelphax striatellus</name>
    <name type="common">Small brown planthopper</name>
    <name type="synonym">Delphax striatella</name>
    <dbReference type="NCBI Taxonomy" id="195883"/>
    <lineage>
        <taxon>Eukaryota</taxon>
        <taxon>Metazoa</taxon>
        <taxon>Ecdysozoa</taxon>
        <taxon>Arthropoda</taxon>
        <taxon>Hexapoda</taxon>
        <taxon>Insecta</taxon>
        <taxon>Pterygota</taxon>
        <taxon>Neoptera</taxon>
        <taxon>Paraneoptera</taxon>
        <taxon>Hemiptera</taxon>
        <taxon>Auchenorrhyncha</taxon>
        <taxon>Fulgoroidea</taxon>
        <taxon>Delphacidae</taxon>
        <taxon>Criomorphinae</taxon>
        <taxon>Laodelphax</taxon>
    </lineage>
</organism>
<protein>
    <submittedName>
        <fullName evidence="1">Uncharacterized protein</fullName>
    </submittedName>
</protein>
<dbReference type="Proteomes" id="UP000291343">
    <property type="component" value="Unassembled WGS sequence"/>
</dbReference>
<comment type="caution">
    <text evidence="1">The sequence shown here is derived from an EMBL/GenBank/DDBJ whole genome shotgun (WGS) entry which is preliminary data.</text>
</comment>
<dbReference type="EMBL" id="QKKF02009328">
    <property type="protein sequence ID" value="RZF45316.1"/>
    <property type="molecule type" value="Genomic_DNA"/>
</dbReference>
<dbReference type="AlphaFoldDB" id="A0A482XHD1"/>
<name>A0A482XHD1_LAOST</name>
<keyword evidence="2" id="KW-1185">Reference proteome</keyword>
<accession>A0A482XHD1</accession>
<evidence type="ECO:0000313" key="2">
    <source>
        <dbReference type="Proteomes" id="UP000291343"/>
    </source>
</evidence>
<dbReference type="InParanoid" id="A0A482XHD1"/>
<sequence length="144" mass="17015">MTLNDSCFYAINSIVSGVIWRGWERCEKELAGDEKHDENRDIWRGWTEAQNHPTLRGRRADEEEEKFCIILLFCLFFVWRKISFATRAKMFCGSRSLQVLDIRLEHENRDLKPANSHFAPRCEYTMPARKGGFQVRDEVELEDV</sequence>
<gene>
    <name evidence="1" type="ORF">LSTR_LSTR012228</name>
</gene>